<gene>
    <name evidence="1" type="ORF">BJ322DRAFT_264305</name>
</gene>
<organism evidence="1 2">
    <name type="scientific">Thelephora terrestris</name>
    <dbReference type="NCBI Taxonomy" id="56493"/>
    <lineage>
        <taxon>Eukaryota</taxon>
        <taxon>Fungi</taxon>
        <taxon>Dikarya</taxon>
        <taxon>Basidiomycota</taxon>
        <taxon>Agaricomycotina</taxon>
        <taxon>Agaricomycetes</taxon>
        <taxon>Thelephorales</taxon>
        <taxon>Thelephoraceae</taxon>
        <taxon>Thelephora</taxon>
    </lineage>
</organism>
<name>A0A9P6H7Q5_9AGAM</name>
<evidence type="ECO:0000313" key="1">
    <source>
        <dbReference type="EMBL" id="KAF9781257.1"/>
    </source>
</evidence>
<dbReference type="EMBL" id="WIUZ02000014">
    <property type="protein sequence ID" value="KAF9781257.1"/>
    <property type="molecule type" value="Genomic_DNA"/>
</dbReference>
<keyword evidence="2" id="KW-1185">Reference proteome</keyword>
<accession>A0A9P6H7Q5</accession>
<comment type="caution">
    <text evidence="1">The sequence shown here is derived from an EMBL/GenBank/DDBJ whole genome shotgun (WGS) entry which is preliminary data.</text>
</comment>
<dbReference type="AlphaFoldDB" id="A0A9P6H7Q5"/>
<reference evidence="1" key="1">
    <citation type="journal article" date="2020" name="Nat. Commun.">
        <title>Large-scale genome sequencing of mycorrhizal fungi provides insights into the early evolution of symbiotic traits.</title>
        <authorList>
            <person name="Miyauchi S."/>
            <person name="Kiss E."/>
            <person name="Kuo A."/>
            <person name="Drula E."/>
            <person name="Kohler A."/>
            <person name="Sanchez-Garcia M."/>
            <person name="Morin E."/>
            <person name="Andreopoulos B."/>
            <person name="Barry K.W."/>
            <person name="Bonito G."/>
            <person name="Buee M."/>
            <person name="Carver A."/>
            <person name="Chen C."/>
            <person name="Cichocki N."/>
            <person name="Clum A."/>
            <person name="Culley D."/>
            <person name="Crous P.W."/>
            <person name="Fauchery L."/>
            <person name="Girlanda M."/>
            <person name="Hayes R.D."/>
            <person name="Keri Z."/>
            <person name="LaButti K."/>
            <person name="Lipzen A."/>
            <person name="Lombard V."/>
            <person name="Magnuson J."/>
            <person name="Maillard F."/>
            <person name="Murat C."/>
            <person name="Nolan M."/>
            <person name="Ohm R.A."/>
            <person name="Pangilinan J."/>
            <person name="Pereira M.F."/>
            <person name="Perotto S."/>
            <person name="Peter M."/>
            <person name="Pfister S."/>
            <person name="Riley R."/>
            <person name="Sitrit Y."/>
            <person name="Stielow J.B."/>
            <person name="Szollosi G."/>
            <person name="Zifcakova L."/>
            <person name="Stursova M."/>
            <person name="Spatafora J.W."/>
            <person name="Tedersoo L."/>
            <person name="Vaario L.M."/>
            <person name="Yamada A."/>
            <person name="Yan M."/>
            <person name="Wang P."/>
            <person name="Xu J."/>
            <person name="Bruns T."/>
            <person name="Baldrian P."/>
            <person name="Vilgalys R."/>
            <person name="Dunand C."/>
            <person name="Henrissat B."/>
            <person name="Grigoriev I.V."/>
            <person name="Hibbett D."/>
            <person name="Nagy L.G."/>
            <person name="Martin F.M."/>
        </authorList>
    </citation>
    <scope>NUCLEOTIDE SEQUENCE</scope>
    <source>
        <strain evidence="1">UH-Tt-Lm1</strain>
    </source>
</reference>
<dbReference type="Proteomes" id="UP000736335">
    <property type="component" value="Unassembled WGS sequence"/>
</dbReference>
<reference evidence="1" key="2">
    <citation type="submission" date="2020-11" db="EMBL/GenBank/DDBJ databases">
        <authorList>
            <consortium name="DOE Joint Genome Institute"/>
            <person name="Kuo A."/>
            <person name="Miyauchi S."/>
            <person name="Kiss E."/>
            <person name="Drula E."/>
            <person name="Kohler A."/>
            <person name="Sanchez-Garcia M."/>
            <person name="Andreopoulos B."/>
            <person name="Barry K.W."/>
            <person name="Bonito G."/>
            <person name="Buee M."/>
            <person name="Carver A."/>
            <person name="Chen C."/>
            <person name="Cichocki N."/>
            <person name="Clum A."/>
            <person name="Culley D."/>
            <person name="Crous P.W."/>
            <person name="Fauchery L."/>
            <person name="Girlanda M."/>
            <person name="Hayes R."/>
            <person name="Keri Z."/>
            <person name="Labutti K."/>
            <person name="Lipzen A."/>
            <person name="Lombard V."/>
            <person name="Magnuson J."/>
            <person name="Maillard F."/>
            <person name="Morin E."/>
            <person name="Murat C."/>
            <person name="Nolan M."/>
            <person name="Ohm R."/>
            <person name="Pangilinan J."/>
            <person name="Pereira M."/>
            <person name="Perotto S."/>
            <person name="Peter M."/>
            <person name="Riley R."/>
            <person name="Sitrit Y."/>
            <person name="Stielow B."/>
            <person name="Szollosi G."/>
            <person name="Zifcakova L."/>
            <person name="Stursova M."/>
            <person name="Spatafora J.W."/>
            <person name="Tedersoo L."/>
            <person name="Vaario L.-M."/>
            <person name="Yamada A."/>
            <person name="Yan M."/>
            <person name="Wang P."/>
            <person name="Xu J."/>
            <person name="Bruns T."/>
            <person name="Baldrian P."/>
            <person name="Vilgalys R."/>
            <person name="Henrissat B."/>
            <person name="Grigoriev I.V."/>
            <person name="Hibbett D."/>
            <person name="Nagy L.G."/>
            <person name="Martin F.M."/>
        </authorList>
    </citation>
    <scope>NUCLEOTIDE SEQUENCE</scope>
    <source>
        <strain evidence="1">UH-Tt-Lm1</strain>
    </source>
</reference>
<proteinExistence type="predicted"/>
<evidence type="ECO:0000313" key="2">
    <source>
        <dbReference type="Proteomes" id="UP000736335"/>
    </source>
</evidence>
<sequence length="167" mass="18535">MRANSILCARLTLPESLRAASPKVCTRKNMLDRFVTDLKLRGGRECGWPSLWFKGVGSMHVINQNRVGCRIRGLRGDDDPLAPRRFPHQSGGQNALEACSWRAPGVGSRCSKAGGSRPLSFALHSRKIPRPEGLNGKHLSRTIVTDKKRGYCSLRLNEMSESIVNLR</sequence>
<protein>
    <submittedName>
        <fullName evidence="1">Uncharacterized protein</fullName>
    </submittedName>
</protein>